<feature type="compositionally biased region" description="Low complexity" evidence="1">
    <location>
        <begin position="285"/>
        <end position="310"/>
    </location>
</feature>
<comment type="caution">
    <text evidence="3">The sequence shown here is derived from an EMBL/GenBank/DDBJ whole genome shotgun (WGS) entry which is preliminary data.</text>
</comment>
<protein>
    <submittedName>
        <fullName evidence="3">Uncharacterized protein</fullName>
    </submittedName>
</protein>
<feature type="compositionally biased region" description="Basic and acidic residues" evidence="1">
    <location>
        <begin position="84"/>
        <end position="104"/>
    </location>
</feature>
<name>A0AAD7CSR2_MYCRO</name>
<keyword evidence="2" id="KW-1133">Transmembrane helix</keyword>
<feature type="region of interest" description="Disordered" evidence="1">
    <location>
        <begin position="54"/>
        <end position="108"/>
    </location>
</feature>
<feature type="compositionally biased region" description="Low complexity" evidence="1">
    <location>
        <begin position="55"/>
        <end position="77"/>
    </location>
</feature>
<organism evidence="3 4">
    <name type="scientific">Mycena rosella</name>
    <name type="common">Pink bonnet</name>
    <name type="synonym">Agaricus rosellus</name>
    <dbReference type="NCBI Taxonomy" id="1033263"/>
    <lineage>
        <taxon>Eukaryota</taxon>
        <taxon>Fungi</taxon>
        <taxon>Dikarya</taxon>
        <taxon>Basidiomycota</taxon>
        <taxon>Agaricomycotina</taxon>
        <taxon>Agaricomycetes</taxon>
        <taxon>Agaricomycetidae</taxon>
        <taxon>Agaricales</taxon>
        <taxon>Marasmiineae</taxon>
        <taxon>Mycenaceae</taxon>
        <taxon>Mycena</taxon>
    </lineage>
</organism>
<dbReference type="AlphaFoldDB" id="A0AAD7CSR2"/>
<evidence type="ECO:0000256" key="1">
    <source>
        <dbReference type="SAM" id="MobiDB-lite"/>
    </source>
</evidence>
<proteinExistence type="predicted"/>
<evidence type="ECO:0000313" key="4">
    <source>
        <dbReference type="Proteomes" id="UP001221757"/>
    </source>
</evidence>
<evidence type="ECO:0000313" key="3">
    <source>
        <dbReference type="EMBL" id="KAJ7661025.1"/>
    </source>
</evidence>
<feature type="compositionally biased region" description="Basic and acidic residues" evidence="1">
    <location>
        <begin position="311"/>
        <end position="324"/>
    </location>
</feature>
<dbReference type="EMBL" id="JARKIE010000254">
    <property type="protein sequence ID" value="KAJ7661025.1"/>
    <property type="molecule type" value="Genomic_DNA"/>
</dbReference>
<keyword evidence="2" id="KW-0472">Membrane</keyword>
<gene>
    <name evidence="3" type="ORF">B0H17DRAFT_329885</name>
</gene>
<feature type="region of interest" description="Disordered" evidence="1">
    <location>
        <begin position="262"/>
        <end position="337"/>
    </location>
</feature>
<feature type="compositionally biased region" description="Low complexity" evidence="1">
    <location>
        <begin position="325"/>
        <end position="337"/>
    </location>
</feature>
<evidence type="ECO:0000256" key="2">
    <source>
        <dbReference type="SAM" id="Phobius"/>
    </source>
</evidence>
<feature type="transmembrane region" description="Helical" evidence="2">
    <location>
        <begin position="123"/>
        <end position="143"/>
    </location>
</feature>
<dbReference type="Proteomes" id="UP001221757">
    <property type="component" value="Unassembled WGS sequence"/>
</dbReference>
<sequence length="355" mass="38457">MRLHGSRRRRGAIPFVEVDEDARPGLDADEGESGNERWAAHAWRARLCRGYGDPSTGSAAGAGAASTSAPGVTSSASNGPFATRRSDERRLEEERTKEEQDKLVGRGGAAPGRIGRVYEVGSFAGLWAGTILVSASLVLRLPFPRIPMTSSHSSYLSVLPHRIPVFTIRSHTLRYATCTPPPPCIRYGGTMRATPSFSSLSSTQSHATHALPALPFFHYALRAALHRPPLRSRRRLPAWRPRARRLGCPGCVKAEDRARWARAGGVDGDGDVEMEASPSSDERSSSSQERSSTPSSPSQDRTPSKPSSSSTDDRTSSSKQDHRTPSSGPYSSSLDSWPEWEAPAWAGHRFAEDEG</sequence>
<accession>A0AAD7CSR2</accession>
<keyword evidence="2" id="KW-0812">Transmembrane</keyword>
<reference evidence="3" key="1">
    <citation type="submission" date="2023-03" db="EMBL/GenBank/DDBJ databases">
        <title>Massive genome expansion in bonnet fungi (Mycena s.s.) driven by repeated elements and novel gene families across ecological guilds.</title>
        <authorList>
            <consortium name="Lawrence Berkeley National Laboratory"/>
            <person name="Harder C.B."/>
            <person name="Miyauchi S."/>
            <person name="Viragh M."/>
            <person name="Kuo A."/>
            <person name="Thoen E."/>
            <person name="Andreopoulos B."/>
            <person name="Lu D."/>
            <person name="Skrede I."/>
            <person name="Drula E."/>
            <person name="Henrissat B."/>
            <person name="Morin E."/>
            <person name="Kohler A."/>
            <person name="Barry K."/>
            <person name="LaButti K."/>
            <person name="Morin E."/>
            <person name="Salamov A."/>
            <person name="Lipzen A."/>
            <person name="Mereny Z."/>
            <person name="Hegedus B."/>
            <person name="Baldrian P."/>
            <person name="Stursova M."/>
            <person name="Weitz H."/>
            <person name="Taylor A."/>
            <person name="Grigoriev I.V."/>
            <person name="Nagy L.G."/>
            <person name="Martin F."/>
            <person name="Kauserud H."/>
        </authorList>
    </citation>
    <scope>NUCLEOTIDE SEQUENCE</scope>
    <source>
        <strain evidence="3">CBHHK067</strain>
    </source>
</reference>
<keyword evidence="4" id="KW-1185">Reference proteome</keyword>